<sequence length="489" mass="52754">MGQLCFFTCFPAWAKMSFLLAGAMVATLCFGFAKRWYNERRLRQYAIVAEQDLEAAGAANNEVGDEERADADLFGIRQLERGIQTEGIWVSGSNTPAASTRASIALSSMSHDFNGHLPANARPHSLATSDLEHLGAPVPESRAGSRRNSRALGQLKESNSADDLLTLSAHPFTAGSPFSVRTSSAGSPISTTSISAAGTTTQMFLDASQERPQLQRNSVTLNSLEGVVSPPRSESEDRTHVEKMIAESRKRGDQPSSYDSFLPPSNDTAETRAREMLSHLYSVPSHIQTGDLGTRTDIIKALDTHRKSHVAETGRLIPRSRRVIASGTTMDWPSFASERSNGADHSDQTVAPSAGTSPTLPTLDVKSNNLSSSDEESSLIGTPTPDASSSPSRPVVMPSSPPRTGFVPELDSAAYDLSSQGLRMPEQEMLPNSDSRVWRDINPGFQVLKKGTMSLTSGAQEAESKEKRKPKRLQKKLPGWRPGSSGSNV</sequence>
<feature type="compositionally biased region" description="Low complexity" evidence="1">
    <location>
        <begin position="388"/>
        <end position="398"/>
    </location>
</feature>
<dbReference type="AlphaFoldDB" id="A0A9P4I4V0"/>
<protein>
    <submittedName>
        <fullName evidence="3">Uncharacterized protein</fullName>
    </submittedName>
</protein>
<reference evidence="3" key="1">
    <citation type="journal article" date="2020" name="Stud. Mycol.">
        <title>101 Dothideomycetes genomes: a test case for predicting lifestyles and emergence of pathogens.</title>
        <authorList>
            <person name="Haridas S."/>
            <person name="Albert R."/>
            <person name="Binder M."/>
            <person name="Bloem J."/>
            <person name="Labutti K."/>
            <person name="Salamov A."/>
            <person name="Andreopoulos B."/>
            <person name="Baker S."/>
            <person name="Barry K."/>
            <person name="Bills G."/>
            <person name="Bluhm B."/>
            <person name="Cannon C."/>
            <person name="Castanera R."/>
            <person name="Culley D."/>
            <person name="Daum C."/>
            <person name="Ezra D."/>
            <person name="Gonzalez J."/>
            <person name="Henrissat B."/>
            <person name="Kuo A."/>
            <person name="Liang C."/>
            <person name="Lipzen A."/>
            <person name="Lutzoni F."/>
            <person name="Magnuson J."/>
            <person name="Mondo S."/>
            <person name="Nolan M."/>
            <person name="Ohm R."/>
            <person name="Pangilinan J."/>
            <person name="Park H.-J."/>
            <person name="Ramirez L."/>
            <person name="Alfaro M."/>
            <person name="Sun H."/>
            <person name="Tritt A."/>
            <person name="Yoshinaga Y."/>
            <person name="Zwiers L.-H."/>
            <person name="Turgeon B."/>
            <person name="Goodwin S."/>
            <person name="Spatafora J."/>
            <person name="Crous P."/>
            <person name="Grigoriev I."/>
        </authorList>
    </citation>
    <scope>NUCLEOTIDE SEQUENCE</scope>
    <source>
        <strain evidence="3">CBS 133067</strain>
    </source>
</reference>
<keyword evidence="2" id="KW-1133">Transmembrane helix</keyword>
<feature type="compositionally biased region" description="Polar residues" evidence="1">
    <location>
        <begin position="348"/>
        <end position="360"/>
    </location>
</feature>
<dbReference type="OrthoDB" id="5426165at2759"/>
<evidence type="ECO:0000256" key="1">
    <source>
        <dbReference type="SAM" id="MobiDB-lite"/>
    </source>
</evidence>
<feature type="region of interest" description="Disordered" evidence="1">
    <location>
        <begin position="452"/>
        <end position="489"/>
    </location>
</feature>
<feature type="region of interest" description="Disordered" evidence="1">
    <location>
        <begin position="332"/>
        <end position="408"/>
    </location>
</feature>
<feature type="region of interest" description="Disordered" evidence="1">
    <location>
        <begin position="246"/>
        <end position="267"/>
    </location>
</feature>
<keyword evidence="4" id="KW-1185">Reference proteome</keyword>
<proteinExistence type="predicted"/>
<evidence type="ECO:0000313" key="4">
    <source>
        <dbReference type="Proteomes" id="UP000799772"/>
    </source>
</evidence>
<feature type="compositionally biased region" description="Polar residues" evidence="1">
    <location>
        <begin position="254"/>
        <end position="267"/>
    </location>
</feature>
<keyword evidence="2" id="KW-0472">Membrane</keyword>
<gene>
    <name evidence="3" type="ORF">NA57DRAFT_81659</name>
</gene>
<dbReference type="PANTHER" id="PTHR40623">
    <property type="entry name" value="INTEGRAL MEMBRANE PROTEIN"/>
    <property type="match status" value="1"/>
</dbReference>
<accession>A0A9P4I4V0</accession>
<keyword evidence="2" id="KW-0812">Transmembrane</keyword>
<evidence type="ECO:0000256" key="2">
    <source>
        <dbReference type="SAM" id="Phobius"/>
    </source>
</evidence>
<organism evidence="3 4">
    <name type="scientific">Rhizodiscina lignyota</name>
    <dbReference type="NCBI Taxonomy" id="1504668"/>
    <lineage>
        <taxon>Eukaryota</taxon>
        <taxon>Fungi</taxon>
        <taxon>Dikarya</taxon>
        <taxon>Ascomycota</taxon>
        <taxon>Pezizomycotina</taxon>
        <taxon>Dothideomycetes</taxon>
        <taxon>Pleosporomycetidae</taxon>
        <taxon>Aulographales</taxon>
        <taxon>Rhizodiscinaceae</taxon>
        <taxon>Rhizodiscina</taxon>
    </lineage>
</organism>
<dbReference type="EMBL" id="ML978140">
    <property type="protein sequence ID" value="KAF2092978.1"/>
    <property type="molecule type" value="Genomic_DNA"/>
</dbReference>
<evidence type="ECO:0000313" key="3">
    <source>
        <dbReference type="EMBL" id="KAF2092978.1"/>
    </source>
</evidence>
<dbReference type="PANTHER" id="PTHR40623:SF2">
    <property type="entry name" value="INTEGRAL MEMBRANE PROTEIN"/>
    <property type="match status" value="1"/>
</dbReference>
<name>A0A9P4I4V0_9PEZI</name>
<feature type="transmembrane region" description="Helical" evidence="2">
    <location>
        <begin position="12"/>
        <end position="33"/>
    </location>
</feature>
<dbReference type="Proteomes" id="UP000799772">
    <property type="component" value="Unassembled WGS sequence"/>
</dbReference>
<comment type="caution">
    <text evidence="3">The sequence shown here is derived from an EMBL/GenBank/DDBJ whole genome shotgun (WGS) entry which is preliminary data.</text>
</comment>